<dbReference type="InterPro" id="IPR000780">
    <property type="entry name" value="CheR_MeTrfase"/>
</dbReference>
<dbReference type="InterPro" id="IPR011990">
    <property type="entry name" value="TPR-like_helical_dom_sf"/>
</dbReference>
<keyword evidence="1" id="KW-0489">Methyltransferase</keyword>
<comment type="caution">
    <text evidence="6">The sequence shown here is derived from an EMBL/GenBank/DDBJ whole genome shotgun (WGS) entry which is preliminary data.</text>
</comment>
<evidence type="ECO:0000256" key="2">
    <source>
        <dbReference type="ARBA" id="ARBA00022679"/>
    </source>
</evidence>
<reference evidence="6 7" key="1">
    <citation type="submission" date="2021-01" db="EMBL/GenBank/DDBJ databases">
        <title>Actinoplanes sp. nov. LDG1-01 isolated from lichen.</title>
        <authorList>
            <person name="Saeng-In P."/>
            <person name="Phongsopitanun W."/>
            <person name="Kanchanasin P."/>
            <person name="Yuki M."/>
            <person name="Kudo T."/>
            <person name="Ohkuma M."/>
            <person name="Tanasupawat S."/>
        </authorList>
    </citation>
    <scope>NUCLEOTIDE SEQUENCE [LARGE SCALE GENOMIC DNA]</scope>
    <source>
        <strain evidence="6 7">LDG1-01</strain>
    </source>
</reference>
<evidence type="ECO:0000313" key="7">
    <source>
        <dbReference type="Proteomes" id="UP000598996"/>
    </source>
</evidence>
<dbReference type="CDD" id="cd02440">
    <property type="entry name" value="AdoMet_MTases"/>
    <property type="match status" value="1"/>
</dbReference>
<feature type="compositionally biased region" description="Low complexity" evidence="4">
    <location>
        <begin position="284"/>
        <end position="297"/>
    </location>
</feature>
<dbReference type="InterPro" id="IPR050903">
    <property type="entry name" value="Bact_Chemotaxis_MeTrfase"/>
</dbReference>
<dbReference type="RefSeq" id="WP_202995931.1">
    <property type="nucleotide sequence ID" value="NZ_JAENHO010000010.1"/>
</dbReference>
<dbReference type="InterPro" id="IPR029063">
    <property type="entry name" value="SAM-dependent_MTases_sf"/>
</dbReference>
<dbReference type="Pfam" id="PF01739">
    <property type="entry name" value="CheR"/>
    <property type="match status" value="1"/>
</dbReference>
<dbReference type="InterPro" id="IPR022642">
    <property type="entry name" value="CheR_C"/>
</dbReference>
<dbReference type="PROSITE" id="PS50123">
    <property type="entry name" value="CHER"/>
    <property type="match status" value="1"/>
</dbReference>
<sequence length="473" mass="52945">MSRPGQTDRFRELLARRLGWTFADNDARQLGDLLRDRAAQHGMHSEDYLARLGARPWDAEVTELVERLSITETYFFRHGEQFAALREDALPERIAARSSQRTLRMLSVACSSGEEAYSLAIAARQARPDPDWLISVTGVDANPQVLKKAEKAWYSTWSLRETPDAVRRRWFRQADSGYWVVDEIRQLVRFQRTNVAEPDPALWGLEQYDIVFCRNLLMYLTPDVVSSLVERMTRALVPGGFLFLGHTDSLGSSPSGLELRHDHHSFYYRRVGGPTPPQRSASRPAVSSTPVPSYASPAAPPVPAFDEDETYNRALDLLRQERFPAALELITAPRPNPLLARDRLLQGVLLAQTGRLDEAVVLARRLSDDNGLNPDAHQLLGLCLEDGSAVAEAVGQYRLAAYLDPGFALPRMRLGQLARRQGDDRTASGELERALDLLAQEDDRRITLFGGGFSRIALTVQCRSELDACGVRP</sequence>
<dbReference type="Proteomes" id="UP000598996">
    <property type="component" value="Unassembled WGS sequence"/>
</dbReference>
<evidence type="ECO:0000313" key="6">
    <source>
        <dbReference type="EMBL" id="MBL7259273.1"/>
    </source>
</evidence>
<dbReference type="SUPFAM" id="SSF48452">
    <property type="entry name" value="TPR-like"/>
    <property type="match status" value="1"/>
</dbReference>
<organism evidence="6 7">
    <name type="scientific">Paractinoplanes lichenicola</name>
    <dbReference type="NCBI Taxonomy" id="2802976"/>
    <lineage>
        <taxon>Bacteria</taxon>
        <taxon>Bacillati</taxon>
        <taxon>Actinomycetota</taxon>
        <taxon>Actinomycetes</taxon>
        <taxon>Micromonosporales</taxon>
        <taxon>Micromonosporaceae</taxon>
        <taxon>Paractinoplanes</taxon>
    </lineage>
</organism>
<evidence type="ECO:0000256" key="1">
    <source>
        <dbReference type="ARBA" id="ARBA00022603"/>
    </source>
</evidence>
<feature type="domain" description="CheR-type methyltransferase" evidence="5">
    <location>
        <begin position="1"/>
        <end position="272"/>
    </location>
</feature>
<evidence type="ECO:0000256" key="3">
    <source>
        <dbReference type="ARBA" id="ARBA00022691"/>
    </source>
</evidence>
<dbReference type="EMBL" id="JAENHO010000010">
    <property type="protein sequence ID" value="MBL7259273.1"/>
    <property type="molecule type" value="Genomic_DNA"/>
</dbReference>
<name>A0ABS1VXX9_9ACTN</name>
<dbReference type="SMART" id="SM00138">
    <property type="entry name" value="MeTrc"/>
    <property type="match status" value="1"/>
</dbReference>
<proteinExistence type="predicted"/>
<evidence type="ECO:0000256" key="4">
    <source>
        <dbReference type="SAM" id="MobiDB-lite"/>
    </source>
</evidence>
<accession>A0ABS1VXX9</accession>
<keyword evidence="7" id="KW-1185">Reference proteome</keyword>
<dbReference type="PANTHER" id="PTHR24422">
    <property type="entry name" value="CHEMOTAXIS PROTEIN METHYLTRANSFERASE"/>
    <property type="match status" value="1"/>
</dbReference>
<dbReference type="Gene3D" id="1.25.40.10">
    <property type="entry name" value="Tetratricopeptide repeat domain"/>
    <property type="match status" value="1"/>
</dbReference>
<keyword evidence="3" id="KW-0949">S-adenosyl-L-methionine</keyword>
<dbReference type="PANTHER" id="PTHR24422:SF19">
    <property type="entry name" value="CHEMOTAXIS PROTEIN METHYLTRANSFERASE"/>
    <property type="match status" value="1"/>
</dbReference>
<dbReference type="PRINTS" id="PR00996">
    <property type="entry name" value="CHERMTFRASE"/>
</dbReference>
<keyword evidence="2" id="KW-0808">Transferase</keyword>
<dbReference type="Gene3D" id="3.40.50.150">
    <property type="entry name" value="Vaccinia Virus protein VP39"/>
    <property type="match status" value="1"/>
</dbReference>
<evidence type="ECO:0000259" key="5">
    <source>
        <dbReference type="PROSITE" id="PS50123"/>
    </source>
</evidence>
<gene>
    <name evidence="6" type="ORF">JKJ07_33655</name>
</gene>
<protein>
    <submittedName>
        <fullName evidence="6">Protein-glutamate O-methyltransferase</fullName>
    </submittedName>
</protein>
<dbReference type="SUPFAM" id="SSF53335">
    <property type="entry name" value="S-adenosyl-L-methionine-dependent methyltransferases"/>
    <property type="match status" value="1"/>
</dbReference>
<feature type="region of interest" description="Disordered" evidence="4">
    <location>
        <begin position="270"/>
        <end position="306"/>
    </location>
</feature>